<name>A0AAQ3LCQ6_9BACT</name>
<dbReference type="Gene3D" id="3.90.550.10">
    <property type="entry name" value="Spore Coat Polysaccharide Biosynthesis Protein SpsA, Chain A"/>
    <property type="match status" value="1"/>
</dbReference>
<keyword evidence="2" id="KW-1185">Reference proteome</keyword>
<dbReference type="PANTHER" id="PTHR21485:SF6">
    <property type="entry name" value="N-ACYLNEURAMINATE CYTIDYLYLTRANSFERASE-RELATED"/>
    <property type="match status" value="1"/>
</dbReference>
<dbReference type="GO" id="GO:0008781">
    <property type="term" value="F:N-acylneuraminate cytidylyltransferase activity"/>
    <property type="evidence" value="ECO:0007669"/>
    <property type="project" value="TreeGrafter"/>
</dbReference>
<dbReference type="PANTHER" id="PTHR21485">
    <property type="entry name" value="HAD SUPERFAMILY MEMBERS CMAS AND KDSC"/>
    <property type="match status" value="1"/>
</dbReference>
<protein>
    <submittedName>
        <fullName evidence="1">Uncharacterized protein</fullName>
    </submittedName>
</protein>
<gene>
    <name evidence="1" type="ORF">RZN69_02995</name>
</gene>
<dbReference type="InterPro" id="IPR050793">
    <property type="entry name" value="CMP-NeuNAc_synthase"/>
</dbReference>
<accession>A0AAQ3LCQ6</accession>
<reference evidence="1 2" key="1">
    <citation type="submission" date="2023-10" db="EMBL/GenBank/DDBJ databases">
        <title>Rubellicoccus peritrichatus gen. nov., sp. nov., isolated from an algae of coral reef tank.</title>
        <authorList>
            <person name="Luo J."/>
        </authorList>
    </citation>
    <scope>NUCLEOTIDE SEQUENCE [LARGE SCALE GENOMIC DNA]</scope>
    <source>
        <strain evidence="1 2">CR14</strain>
    </source>
</reference>
<dbReference type="KEGG" id="puo:RZN69_02995"/>
<dbReference type="Proteomes" id="UP001304300">
    <property type="component" value="Chromosome"/>
</dbReference>
<dbReference type="SUPFAM" id="SSF53448">
    <property type="entry name" value="Nucleotide-diphospho-sugar transferases"/>
    <property type="match status" value="1"/>
</dbReference>
<organism evidence="1 2">
    <name type="scientific">Rubellicoccus peritrichatus</name>
    <dbReference type="NCBI Taxonomy" id="3080537"/>
    <lineage>
        <taxon>Bacteria</taxon>
        <taxon>Pseudomonadati</taxon>
        <taxon>Verrucomicrobiota</taxon>
        <taxon>Opitutia</taxon>
        <taxon>Puniceicoccales</taxon>
        <taxon>Cerasicoccaceae</taxon>
        <taxon>Rubellicoccus</taxon>
    </lineage>
</organism>
<proteinExistence type="predicted"/>
<evidence type="ECO:0000313" key="2">
    <source>
        <dbReference type="Proteomes" id="UP001304300"/>
    </source>
</evidence>
<dbReference type="AlphaFoldDB" id="A0AAQ3LCQ6"/>
<sequence length="224" mass="26090">MKPKIFIPFREEADDGFDRNRVEIDGQPLWSMTLDRLKDFNVFIDTNSEEIFEKIRDDSRFNHVIAHFRDISLGEAGVSVNDLIRSFLERQGIKHEPVCQMHITTPLLKVETLLSAFQDVEFSSPYDSVVGCTEIQKRMWREDHGSFVPLNHNPLRLTSSSRLQPVLLENSTFYIFEADTFFKVNNRIGFRPHFYRVPFPESLEITSAEDARLANCLIKESFVQ</sequence>
<dbReference type="EMBL" id="CP136920">
    <property type="protein sequence ID" value="WOO42039.1"/>
    <property type="molecule type" value="Genomic_DNA"/>
</dbReference>
<evidence type="ECO:0000313" key="1">
    <source>
        <dbReference type="EMBL" id="WOO42039.1"/>
    </source>
</evidence>
<dbReference type="InterPro" id="IPR029044">
    <property type="entry name" value="Nucleotide-diphossugar_trans"/>
</dbReference>
<dbReference type="RefSeq" id="WP_317834523.1">
    <property type="nucleotide sequence ID" value="NZ_CP136920.1"/>
</dbReference>